<proteinExistence type="predicted"/>
<evidence type="ECO:0008006" key="3">
    <source>
        <dbReference type="Google" id="ProtNLM"/>
    </source>
</evidence>
<dbReference type="AlphaFoldDB" id="A0AAW1LWS4"/>
<dbReference type="EMBL" id="JASPKY010000085">
    <property type="protein sequence ID" value="KAK9738518.1"/>
    <property type="molecule type" value="Genomic_DNA"/>
</dbReference>
<accession>A0AAW1LWS4</accession>
<sequence length="218" mass="25653">MSDSESEIYTAVNAATLLYMMLLRNNKKKVKKRRLWCRRWIQRREEGRGALYLLNNELLVEDPSSYTNFLRLNSDLFKTLLSLVEADISRQDTCMRESISARSRLQVTLRYLATGESFRSLMYLSRIHESTISRFIPEVCEAIYRRLKHTYLKVPQNKVQYCDVQPDAIARNQLPQVFVQRGNRNSVDARQIRDEFKLFFNTTGARAWQEALVAQNNM</sequence>
<name>A0AAW1LWS4_POPJA</name>
<reference evidence="1 2" key="1">
    <citation type="journal article" date="2024" name="BMC Genomics">
        <title>De novo assembly and annotation of Popillia japonica's genome with initial clues to its potential as an invasive pest.</title>
        <authorList>
            <person name="Cucini C."/>
            <person name="Boschi S."/>
            <person name="Funari R."/>
            <person name="Cardaioli E."/>
            <person name="Iannotti N."/>
            <person name="Marturano G."/>
            <person name="Paoli F."/>
            <person name="Bruttini M."/>
            <person name="Carapelli A."/>
            <person name="Frati F."/>
            <person name="Nardi F."/>
        </authorList>
    </citation>
    <scope>NUCLEOTIDE SEQUENCE [LARGE SCALE GENOMIC DNA]</scope>
    <source>
        <strain evidence="1">DMR45628</strain>
    </source>
</reference>
<keyword evidence="2" id="KW-1185">Reference proteome</keyword>
<evidence type="ECO:0000313" key="1">
    <source>
        <dbReference type="EMBL" id="KAK9738518.1"/>
    </source>
</evidence>
<organism evidence="1 2">
    <name type="scientific">Popillia japonica</name>
    <name type="common">Japanese beetle</name>
    <dbReference type="NCBI Taxonomy" id="7064"/>
    <lineage>
        <taxon>Eukaryota</taxon>
        <taxon>Metazoa</taxon>
        <taxon>Ecdysozoa</taxon>
        <taxon>Arthropoda</taxon>
        <taxon>Hexapoda</taxon>
        <taxon>Insecta</taxon>
        <taxon>Pterygota</taxon>
        <taxon>Neoptera</taxon>
        <taxon>Endopterygota</taxon>
        <taxon>Coleoptera</taxon>
        <taxon>Polyphaga</taxon>
        <taxon>Scarabaeiformia</taxon>
        <taxon>Scarabaeidae</taxon>
        <taxon>Rutelinae</taxon>
        <taxon>Popillia</taxon>
    </lineage>
</organism>
<protein>
    <recommendedName>
        <fullName evidence="3">Nuclease HARBI1</fullName>
    </recommendedName>
</protein>
<dbReference type="Proteomes" id="UP001458880">
    <property type="component" value="Unassembled WGS sequence"/>
</dbReference>
<comment type="caution">
    <text evidence="1">The sequence shown here is derived from an EMBL/GenBank/DDBJ whole genome shotgun (WGS) entry which is preliminary data.</text>
</comment>
<gene>
    <name evidence="1" type="ORF">QE152_g9795</name>
</gene>
<evidence type="ECO:0000313" key="2">
    <source>
        <dbReference type="Proteomes" id="UP001458880"/>
    </source>
</evidence>